<dbReference type="Gene3D" id="1.50.40.10">
    <property type="entry name" value="Mitochondrial carrier domain"/>
    <property type="match status" value="1"/>
</dbReference>
<evidence type="ECO:0000256" key="1">
    <source>
        <dbReference type="ARBA" id="ARBA00004225"/>
    </source>
</evidence>
<dbReference type="PANTHER" id="PTHR45624:SF52">
    <property type="entry name" value="MITOCHONDRIAL CARRIER"/>
    <property type="match status" value="1"/>
</dbReference>
<evidence type="ECO:0000256" key="6">
    <source>
        <dbReference type="ARBA" id="ARBA00022989"/>
    </source>
</evidence>
<evidence type="ECO:0000256" key="5">
    <source>
        <dbReference type="ARBA" id="ARBA00022737"/>
    </source>
</evidence>
<keyword evidence="6" id="KW-1133">Transmembrane helix</keyword>
<evidence type="ECO:0000256" key="8">
    <source>
        <dbReference type="ARBA" id="ARBA00023136"/>
    </source>
</evidence>
<dbReference type="GO" id="GO:0000064">
    <property type="term" value="F:L-ornithine transmembrane transporter activity"/>
    <property type="evidence" value="ECO:0007669"/>
    <property type="project" value="TreeGrafter"/>
</dbReference>
<sequence length="253" mass="27290">MSLPLGAQILYKATVFTINNITKEALVKLRTSHTDEERVQSYNLSLSDTFLCGALSGAINAFLFVTPIEFVRNQQIEQHTRAANKNNSPSSPSLPKNRASSLSAAGKARDVIYNTLQTHGISGLWRGAGVTVVRDGLGCGSFFVMFEIGKDFIAPLTSNGARDSFSVTLGAGALAGIGFWVAALPFDTTKTLIQTGKFDTFSETVLSSVTQDGVRKTIHRLFRGWQVALGRGAPAAAVTLGTYDFSFRFLKEL</sequence>
<proteinExistence type="inferred from homology"/>
<protein>
    <recommendedName>
        <fullName evidence="13">Mitochondrial carrier protein</fullName>
    </recommendedName>
</protein>
<evidence type="ECO:0000256" key="7">
    <source>
        <dbReference type="ARBA" id="ARBA00023128"/>
    </source>
</evidence>
<dbReference type="Pfam" id="PF00153">
    <property type="entry name" value="Mito_carr"/>
    <property type="match status" value="2"/>
</dbReference>
<evidence type="ECO:0000256" key="3">
    <source>
        <dbReference type="ARBA" id="ARBA00022448"/>
    </source>
</evidence>
<dbReference type="AlphaFoldDB" id="A0A7S1ZJ01"/>
<dbReference type="InterPro" id="IPR050567">
    <property type="entry name" value="Mitochondrial_Carrier"/>
</dbReference>
<evidence type="ECO:0008006" key="13">
    <source>
        <dbReference type="Google" id="ProtNLM"/>
    </source>
</evidence>
<evidence type="ECO:0000256" key="9">
    <source>
        <dbReference type="PROSITE-ProRule" id="PRU00282"/>
    </source>
</evidence>
<name>A0A7S1ZJ01_9STRA</name>
<accession>A0A7S1ZJ01</accession>
<dbReference type="InterPro" id="IPR023395">
    <property type="entry name" value="MCP_dom_sf"/>
</dbReference>
<dbReference type="PANTHER" id="PTHR45624">
    <property type="entry name" value="MITOCHONDRIAL BASIC AMINO ACIDS TRANSPORTER-RELATED"/>
    <property type="match status" value="1"/>
</dbReference>
<feature type="compositionally biased region" description="Low complexity" evidence="11">
    <location>
        <begin position="84"/>
        <end position="97"/>
    </location>
</feature>
<evidence type="ECO:0000256" key="4">
    <source>
        <dbReference type="ARBA" id="ARBA00022692"/>
    </source>
</evidence>
<feature type="repeat" description="Solcar" evidence="9">
    <location>
        <begin position="163"/>
        <end position="249"/>
    </location>
</feature>
<keyword evidence="4 9" id="KW-0812">Transmembrane</keyword>
<evidence type="ECO:0000256" key="11">
    <source>
        <dbReference type="SAM" id="MobiDB-lite"/>
    </source>
</evidence>
<keyword evidence="8 9" id="KW-0472">Membrane</keyword>
<comment type="subcellular location">
    <subcellularLocation>
        <location evidence="1">Mitochondrion membrane</location>
        <topology evidence="1">Multi-pass membrane protein</topology>
    </subcellularLocation>
</comment>
<feature type="region of interest" description="Disordered" evidence="11">
    <location>
        <begin position="80"/>
        <end position="99"/>
    </location>
</feature>
<evidence type="ECO:0000256" key="10">
    <source>
        <dbReference type="RuleBase" id="RU000488"/>
    </source>
</evidence>
<dbReference type="InterPro" id="IPR018108">
    <property type="entry name" value="MCP_transmembrane"/>
</dbReference>
<keyword evidence="5" id="KW-0677">Repeat</keyword>
<evidence type="ECO:0000313" key="12">
    <source>
        <dbReference type="EMBL" id="CAD9339897.1"/>
    </source>
</evidence>
<dbReference type="SUPFAM" id="SSF103506">
    <property type="entry name" value="Mitochondrial carrier"/>
    <property type="match status" value="1"/>
</dbReference>
<evidence type="ECO:0000256" key="2">
    <source>
        <dbReference type="ARBA" id="ARBA00006375"/>
    </source>
</evidence>
<dbReference type="GO" id="GO:0031966">
    <property type="term" value="C:mitochondrial membrane"/>
    <property type="evidence" value="ECO:0007669"/>
    <property type="project" value="UniProtKB-SubCell"/>
</dbReference>
<keyword evidence="7" id="KW-0496">Mitochondrion</keyword>
<feature type="repeat" description="Solcar" evidence="9">
    <location>
        <begin position="48"/>
        <end position="152"/>
    </location>
</feature>
<gene>
    <name evidence="12" type="ORF">DBRI1063_LOCUS16007</name>
</gene>
<dbReference type="PROSITE" id="PS50920">
    <property type="entry name" value="SOLCAR"/>
    <property type="match status" value="2"/>
</dbReference>
<keyword evidence="3 10" id="KW-0813">Transport</keyword>
<reference evidence="12" key="1">
    <citation type="submission" date="2021-01" db="EMBL/GenBank/DDBJ databases">
        <authorList>
            <person name="Corre E."/>
            <person name="Pelletier E."/>
            <person name="Niang G."/>
            <person name="Scheremetjew M."/>
            <person name="Finn R."/>
            <person name="Kale V."/>
            <person name="Holt S."/>
            <person name="Cochrane G."/>
            <person name="Meng A."/>
            <person name="Brown T."/>
            <person name="Cohen L."/>
        </authorList>
    </citation>
    <scope>NUCLEOTIDE SEQUENCE</scope>
    <source>
        <strain evidence="12">Pop2</strain>
    </source>
</reference>
<dbReference type="GO" id="GO:1990575">
    <property type="term" value="P:mitochondrial L-ornithine transmembrane transport"/>
    <property type="evidence" value="ECO:0007669"/>
    <property type="project" value="TreeGrafter"/>
</dbReference>
<organism evidence="12">
    <name type="scientific">Ditylum brightwellii</name>
    <dbReference type="NCBI Taxonomy" id="49249"/>
    <lineage>
        <taxon>Eukaryota</taxon>
        <taxon>Sar</taxon>
        <taxon>Stramenopiles</taxon>
        <taxon>Ochrophyta</taxon>
        <taxon>Bacillariophyta</taxon>
        <taxon>Mediophyceae</taxon>
        <taxon>Lithodesmiophycidae</taxon>
        <taxon>Lithodesmiales</taxon>
        <taxon>Lithodesmiaceae</taxon>
        <taxon>Ditylum</taxon>
    </lineage>
</organism>
<comment type="similarity">
    <text evidence="2 10">Belongs to the mitochondrial carrier (TC 2.A.29) family.</text>
</comment>
<dbReference type="EMBL" id="HBGN01025014">
    <property type="protein sequence ID" value="CAD9339897.1"/>
    <property type="molecule type" value="Transcribed_RNA"/>
</dbReference>